<protein>
    <recommendedName>
        <fullName evidence="3 12">DNA replication and repair protein RecF</fullName>
    </recommendedName>
</protein>
<evidence type="ECO:0000256" key="7">
    <source>
        <dbReference type="ARBA" id="ARBA00022763"/>
    </source>
</evidence>
<keyword evidence="5 12" id="KW-0235">DNA replication</keyword>
<sequence length="362" mass="42221">MILTKLRLRNFRNYDDCIFHFQKGINCILGKNAQGKTNLLESIYYLSTTRSHRSSDDSDLIRKDADYFGIDAVLEKKEQKEELRVSVSASGKNLYIYRNPVHRVSDFIGECNAVMFCPDDMILFNAQPKIRRRFMDIELGKLSKSYMSKLNDYSKLLKERNAVLKREQFSEEYMSVLNERMAELQVIILRQRVKFMSDLLKISEGFYHELSGDETQLELKYMSCVDPALSEDEMRQGFMAKYQEAYERDRFMKTTAYGIHKDDFTILINGKDAADYASQGQKRTILLAMKVGIVLMINTIKNDTPILLLDDVFSELDQYRRSKLLDLLPKEIQIFISATDLMNSLNDRMVNFYTIENGKLKN</sequence>
<dbReference type="GO" id="GO:0005737">
    <property type="term" value="C:cytoplasm"/>
    <property type="evidence" value="ECO:0007669"/>
    <property type="project" value="UniProtKB-SubCell"/>
</dbReference>
<keyword evidence="16" id="KW-1185">Reference proteome</keyword>
<gene>
    <name evidence="12" type="primary">recF</name>
    <name evidence="15" type="ORF">DES51_11561</name>
</gene>
<evidence type="ECO:0000313" key="15">
    <source>
        <dbReference type="EMBL" id="PXX76084.1"/>
    </source>
</evidence>
<comment type="subcellular location">
    <subcellularLocation>
        <location evidence="1 12 13">Cytoplasm</location>
    </subcellularLocation>
</comment>
<proteinExistence type="inferred from homology"/>
<organism evidence="15 16">
    <name type="scientific">Dielma fastidiosa</name>
    <dbReference type="NCBI Taxonomy" id="1034346"/>
    <lineage>
        <taxon>Bacteria</taxon>
        <taxon>Bacillati</taxon>
        <taxon>Bacillota</taxon>
        <taxon>Erysipelotrichia</taxon>
        <taxon>Erysipelotrichales</taxon>
        <taxon>Erysipelotrichaceae</taxon>
        <taxon>Dielma</taxon>
    </lineage>
</organism>
<keyword evidence="7 12" id="KW-0227">DNA damage</keyword>
<name>A0A318KL31_9FIRM</name>
<dbReference type="EMBL" id="QJKH01000015">
    <property type="protein sequence ID" value="PXX76084.1"/>
    <property type="molecule type" value="Genomic_DNA"/>
</dbReference>
<evidence type="ECO:0000256" key="6">
    <source>
        <dbReference type="ARBA" id="ARBA00022741"/>
    </source>
</evidence>
<dbReference type="InterPro" id="IPR027417">
    <property type="entry name" value="P-loop_NTPase"/>
</dbReference>
<evidence type="ECO:0000256" key="10">
    <source>
        <dbReference type="ARBA" id="ARBA00023204"/>
    </source>
</evidence>
<dbReference type="InterPro" id="IPR003395">
    <property type="entry name" value="RecF/RecN/SMC_N"/>
</dbReference>
<keyword evidence="4 12" id="KW-0963">Cytoplasm</keyword>
<dbReference type="GO" id="GO:0006302">
    <property type="term" value="P:double-strand break repair"/>
    <property type="evidence" value="ECO:0007669"/>
    <property type="project" value="TreeGrafter"/>
</dbReference>
<evidence type="ECO:0000256" key="1">
    <source>
        <dbReference type="ARBA" id="ARBA00004496"/>
    </source>
</evidence>
<dbReference type="PANTHER" id="PTHR32182">
    <property type="entry name" value="DNA REPLICATION AND REPAIR PROTEIN RECF"/>
    <property type="match status" value="1"/>
</dbReference>
<evidence type="ECO:0000256" key="5">
    <source>
        <dbReference type="ARBA" id="ARBA00022705"/>
    </source>
</evidence>
<comment type="function">
    <text evidence="12 13">The RecF protein is involved in DNA metabolism; it is required for DNA replication and normal SOS inducibility. RecF binds preferentially to single-stranded, linear DNA. It also seems to bind ATP.</text>
</comment>
<evidence type="ECO:0000256" key="12">
    <source>
        <dbReference type="HAMAP-Rule" id="MF_00365"/>
    </source>
</evidence>
<accession>A0A318KL31</accession>
<dbReference type="InterPro" id="IPR000595">
    <property type="entry name" value="cNMP-bd_dom"/>
</dbReference>
<evidence type="ECO:0000313" key="16">
    <source>
        <dbReference type="Proteomes" id="UP000247612"/>
    </source>
</evidence>
<dbReference type="STRING" id="1034346.GCA_000313565_03113"/>
<dbReference type="GO" id="GO:0006260">
    <property type="term" value="P:DNA replication"/>
    <property type="evidence" value="ECO:0007669"/>
    <property type="project" value="UniProtKB-UniRule"/>
</dbReference>
<comment type="caution">
    <text evidence="15">The sequence shown here is derived from an EMBL/GenBank/DDBJ whole genome shotgun (WGS) entry which is preliminary data.</text>
</comment>
<reference evidence="15 16" key="1">
    <citation type="submission" date="2018-05" db="EMBL/GenBank/DDBJ databases">
        <title>Genomic Encyclopedia of Type Strains, Phase IV (KMG-IV): sequencing the most valuable type-strain genomes for metagenomic binning, comparative biology and taxonomic classification.</title>
        <authorList>
            <person name="Goeker M."/>
        </authorList>
    </citation>
    <scope>NUCLEOTIDE SEQUENCE [LARGE SCALE GENOMIC DNA]</scope>
    <source>
        <strain evidence="15 16">JC118</strain>
    </source>
</reference>
<dbReference type="OrthoDB" id="9803889at2"/>
<evidence type="ECO:0000256" key="13">
    <source>
        <dbReference type="RuleBase" id="RU000578"/>
    </source>
</evidence>
<dbReference type="InterPro" id="IPR001238">
    <property type="entry name" value="DNA-binding_RecF"/>
</dbReference>
<evidence type="ECO:0000256" key="4">
    <source>
        <dbReference type="ARBA" id="ARBA00022490"/>
    </source>
</evidence>
<keyword evidence="9 12" id="KW-0238">DNA-binding</keyword>
<keyword evidence="8 12" id="KW-0067">ATP-binding</keyword>
<dbReference type="PROSITE" id="PS00618">
    <property type="entry name" value="RECF_2"/>
    <property type="match status" value="1"/>
</dbReference>
<evidence type="ECO:0000256" key="2">
    <source>
        <dbReference type="ARBA" id="ARBA00008016"/>
    </source>
</evidence>
<evidence type="ECO:0000256" key="3">
    <source>
        <dbReference type="ARBA" id="ARBA00020170"/>
    </source>
</evidence>
<dbReference type="PROSITE" id="PS50042">
    <property type="entry name" value="CNMP_BINDING_3"/>
    <property type="match status" value="1"/>
</dbReference>
<comment type="similarity">
    <text evidence="2 12 13">Belongs to the RecF family.</text>
</comment>
<dbReference type="Gene3D" id="1.20.1050.90">
    <property type="entry name" value="RecF/RecN/SMC, N-terminal domain"/>
    <property type="match status" value="1"/>
</dbReference>
<dbReference type="InterPro" id="IPR042174">
    <property type="entry name" value="RecF_2"/>
</dbReference>
<keyword evidence="11 12" id="KW-0742">SOS response</keyword>
<dbReference type="NCBIfam" id="TIGR00611">
    <property type="entry name" value="recf"/>
    <property type="match status" value="1"/>
</dbReference>
<dbReference type="GO" id="GO:0005524">
    <property type="term" value="F:ATP binding"/>
    <property type="evidence" value="ECO:0007669"/>
    <property type="project" value="UniProtKB-UniRule"/>
</dbReference>
<feature type="domain" description="Cyclic nucleotide-binding" evidence="14">
    <location>
        <begin position="312"/>
        <end position="362"/>
    </location>
</feature>
<dbReference type="GO" id="GO:0003697">
    <property type="term" value="F:single-stranded DNA binding"/>
    <property type="evidence" value="ECO:0007669"/>
    <property type="project" value="UniProtKB-UniRule"/>
</dbReference>
<dbReference type="SUPFAM" id="SSF52540">
    <property type="entry name" value="P-loop containing nucleoside triphosphate hydrolases"/>
    <property type="match status" value="1"/>
</dbReference>
<keyword evidence="6 12" id="KW-0547">Nucleotide-binding</keyword>
<dbReference type="HAMAP" id="MF_00365">
    <property type="entry name" value="RecF"/>
    <property type="match status" value="1"/>
</dbReference>
<dbReference type="Gene3D" id="3.40.50.300">
    <property type="entry name" value="P-loop containing nucleotide triphosphate hydrolases"/>
    <property type="match status" value="1"/>
</dbReference>
<keyword evidence="10 12" id="KW-0234">DNA repair</keyword>
<dbReference type="PANTHER" id="PTHR32182:SF0">
    <property type="entry name" value="DNA REPLICATION AND REPAIR PROTEIN RECF"/>
    <property type="match status" value="1"/>
</dbReference>
<evidence type="ECO:0000256" key="11">
    <source>
        <dbReference type="ARBA" id="ARBA00023236"/>
    </source>
</evidence>
<dbReference type="AlphaFoldDB" id="A0A318KL31"/>
<evidence type="ECO:0000259" key="14">
    <source>
        <dbReference type="PROSITE" id="PS50042"/>
    </source>
</evidence>
<feature type="binding site" evidence="12">
    <location>
        <begin position="30"/>
        <end position="37"/>
    </location>
    <ligand>
        <name>ATP</name>
        <dbReference type="ChEBI" id="CHEBI:30616"/>
    </ligand>
</feature>
<dbReference type="GO" id="GO:0009432">
    <property type="term" value="P:SOS response"/>
    <property type="evidence" value="ECO:0007669"/>
    <property type="project" value="UniProtKB-UniRule"/>
</dbReference>
<dbReference type="Pfam" id="PF02463">
    <property type="entry name" value="SMC_N"/>
    <property type="match status" value="1"/>
</dbReference>
<evidence type="ECO:0000256" key="9">
    <source>
        <dbReference type="ARBA" id="ARBA00023125"/>
    </source>
</evidence>
<dbReference type="InterPro" id="IPR018078">
    <property type="entry name" value="DNA-binding_RecF_CS"/>
</dbReference>
<evidence type="ECO:0000256" key="8">
    <source>
        <dbReference type="ARBA" id="ARBA00022840"/>
    </source>
</evidence>
<dbReference type="RefSeq" id="WP_022939390.1">
    <property type="nucleotide sequence ID" value="NZ_CABKRQ010000009.1"/>
</dbReference>
<dbReference type="Proteomes" id="UP000247612">
    <property type="component" value="Unassembled WGS sequence"/>
</dbReference>
<dbReference type="GO" id="GO:0000731">
    <property type="term" value="P:DNA synthesis involved in DNA repair"/>
    <property type="evidence" value="ECO:0007669"/>
    <property type="project" value="TreeGrafter"/>
</dbReference>